<accession>A0A4P8EJY5</accession>
<protein>
    <submittedName>
        <fullName evidence="1">Uncharacterized protein</fullName>
    </submittedName>
</protein>
<dbReference type="RefSeq" id="WP_137195162.1">
    <property type="nucleotide sequence ID" value="NZ_CP039965.1"/>
</dbReference>
<gene>
    <name evidence="1" type="ORF">EOK75_16720</name>
</gene>
<name>A0A4P8EJY5_9RHOB</name>
<dbReference type="Proteomes" id="UP000298631">
    <property type="component" value="Plasmid unnamed1"/>
</dbReference>
<sequence length="89" mass="8956">MSAVDEFGTFASGLDAPADKALAIAPSNGVDLEFATRAIYVGSGGDLRVEMQGGGLVTFVGIPGGTVLPVRVARVYATGTTATNLVGLR</sequence>
<keyword evidence="2" id="KW-1185">Reference proteome</keyword>
<proteinExistence type="predicted"/>
<dbReference type="KEGG" id="pseb:EOK75_16720"/>
<geneLocation type="plasmid" evidence="1 2">
    <name>unnamed1</name>
</geneLocation>
<reference evidence="1 2" key="1">
    <citation type="submission" date="2019-05" db="EMBL/GenBank/DDBJ databases">
        <title>Pseudorhodobacter turbinis sp. nov., isolated from the gut of the Korean turban shell.</title>
        <authorList>
            <person name="Jeong Y.-S."/>
            <person name="Kang W.-R."/>
            <person name="Bae J.-W."/>
        </authorList>
    </citation>
    <scope>NUCLEOTIDE SEQUENCE [LARGE SCALE GENOMIC DNA]</scope>
    <source>
        <strain evidence="1 2">S12M18</strain>
        <plasmid evidence="1 2">unnamed1</plasmid>
    </source>
</reference>
<evidence type="ECO:0000313" key="1">
    <source>
        <dbReference type="EMBL" id="QCO57366.1"/>
    </source>
</evidence>
<dbReference type="EMBL" id="CP039965">
    <property type="protein sequence ID" value="QCO57366.1"/>
    <property type="molecule type" value="Genomic_DNA"/>
</dbReference>
<evidence type="ECO:0000313" key="2">
    <source>
        <dbReference type="Proteomes" id="UP000298631"/>
    </source>
</evidence>
<keyword evidence="1" id="KW-0614">Plasmid</keyword>
<dbReference type="AlphaFoldDB" id="A0A4P8EJY5"/>
<dbReference type="OrthoDB" id="7916272at2"/>
<organism evidence="1 2">
    <name type="scientific">Pseudorhodobacter turbinis</name>
    <dbReference type="NCBI Taxonomy" id="2500533"/>
    <lineage>
        <taxon>Bacteria</taxon>
        <taxon>Pseudomonadati</taxon>
        <taxon>Pseudomonadota</taxon>
        <taxon>Alphaproteobacteria</taxon>
        <taxon>Rhodobacterales</taxon>
        <taxon>Paracoccaceae</taxon>
        <taxon>Pseudorhodobacter</taxon>
    </lineage>
</organism>